<reference evidence="9 10" key="1">
    <citation type="journal article" date="2014" name="Int. J. Syst. Evol. Microbiol.">
        <title>Lysinibacillus halotolerans sp. nov., isolated from saline-alkaline soil.</title>
        <authorList>
            <person name="Kong D."/>
            <person name="Wang Y."/>
            <person name="Zhao B."/>
            <person name="Li Y."/>
            <person name="Song J."/>
            <person name="Zhai Y."/>
            <person name="Zhang C."/>
            <person name="Wang H."/>
            <person name="Chen X."/>
            <person name="Zhao B."/>
            <person name="Ruan Z."/>
        </authorList>
    </citation>
    <scope>NUCLEOTIDE SEQUENCE [LARGE SCALE GENOMIC DNA]</scope>
    <source>
        <strain evidence="9 10">MCCC 1A12703</strain>
    </source>
</reference>
<evidence type="ECO:0000313" key="9">
    <source>
        <dbReference type="EMBL" id="RND00347.1"/>
    </source>
</evidence>
<dbReference type="PANTHER" id="PTHR34975:SF2">
    <property type="entry name" value="SPORE GERMINATION PROTEIN A2"/>
    <property type="match status" value="1"/>
</dbReference>
<evidence type="ECO:0000256" key="8">
    <source>
        <dbReference type="SAM" id="Phobius"/>
    </source>
</evidence>
<keyword evidence="7 8" id="KW-0472">Membrane</keyword>
<feature type="transmembrane region" description="Helical" evidence="8">
    <location>
        <begin position="91"/>
        <end position="112"/>
    </location>
</feature>
<evidence type="ECO:0000256" key="7">
    <source>
        <dbReference type="ARBA" id="ARBA00023136"/>
    </source>
</evidence>
<evidence type="ECO:0000256" key="3">
    <source>
        <dbReference type="ARBA" id="ARBA00022448"/>
    </source>
</evidence>
<evidence type="ECO:0000256" key="2">
    <source>
        <dbReference type="ARBA" id="ARBA00007998"/>
    </source>
</evidence>
<protein>
    <submittedName>
        <fullName evidence="9">Spore gernimation protein</fullName>
    </submittedName>
</protein>
<gene>
    <name evidence="9" type="ORF">EC501_04890</name>
</gene>
<name>A0A3M8HD78_9BACI</name>
<comment type="caution">
    <text evidence="9">The sequence shown here is derived from an EMBL/GenBank/DDBJ whole genome shotgun (WGS) entry which is preliminary data.</text>
</comment>
<dbReference type="RefSeq" id="WP_122971181.1">
    <property type="nucleotide sequence ID" value="NZ_RHLQ01000008.1"/>
</dbReference>
<feature type="transmembrane region" description="Helical" evidence="8">
    <location>
        <begin position="147"/>
        <end position="168"/>
    </location>
</feature>
<evidence type="ECO:0000313" key="10">
    <source>
        <dbReference type="Proteomes" id="UP000279909"/>
    </source>
</evidence>
<feature type="transmembrane region" description="Helical" evidence="8">
    <location>
        <begin position="304"/>
        <end position="324"/>
    </location>
</feature>
<dbReference type="Pfam" id="PF03845">
    <property type="entry name" value="Spore_permease"/>
    <property type="match status" value="1"/>
</dbReference>
<dbReference type="OrthoDB" id="2380240at2"/>
<evidence type="ECO:0000256" key="6">
    <source>
        <dbReference type="ARBA" id="ARBA00022989"/>
    </source>
</evidence>
<accession>A0A3M8HD78</accession>
<dbReference type="InterPro" id="IPR004761">
    <property type="entry name" value="Spore_GerAB"/>
</dbReference>
<evidence type="ECO:0000256" key="1">
    <source>
        <dbReference type="ARBA" id="ARBA00004141"/>
    </source>
</evidence>
<dbReference type="NCBIfam" id="TIGR00912">
    <property type="entry name" value="2A0309"/>
    <property type="match status" value="1"/>
</dbReference>
<keyword evidence="5 8" id="KW-0812">Transmembrane</keyword>
<dbReference type="Gene3D" id="1.20.1740.10">
    <property type="entry name" value="Amino acid/polyamine transporter I"/>
    <property type="match status" value="1"/>
</dbReference>
<comment type="subcellular location">
    <subcellularLocation>
        <location evidence="1">Membrane</location>
        <topology evidence="1">Multi-pass membrane protein</topology>
    </subcellularLocation>
</comment>
<organism evidence="9 10">
    <name type="scientific">Lysinibacillus halotolerans</name>
    <dbReference type="NCBI Taxonomy" id="1368476"/>
    <lineage>
        <taxon>Bacteria</taxon>
        <taxon>Bacillati</taxon>
        <taxon>Bacillota</taxon>
        <taxon>Bacilli</taxon>
        <taxon>Bacillales</taxon>
        <taxon>Bacillaceae</taxon>
        <taxon>Lysinibacillus</taxon>
    </lineage>
</organism>
<feature type="transmembrane region" description="Helical" evidence="8">
    <location>
        <begin position="46"/>
        <end position="65"/>
    </location>
</feature>
<dbReference type="PANTHER" id="PTHR34975">
    <property type="entry name" value="SPORE GERMINATION PROTEIN A2"/>
    <property type="match status" value="1"/>
</dbReference>
<feature type="transmembrane region" description="Helical" evidence="8">
    <location>
        <begin position="221"/>
        <end position="244"/>
    </location>
</feature>
<feature type="transmembrane region" description="Helical" evidence="8">
    <location>
        <begin position="118"/>
        <end position="140"/>
    </location>
</feature>
<feature type="transmembrane region" description="Helical" evidence="8">
    <location>
        <begin position="12"/>
        <end position="34"/>
    </location>
</feature>
<dbReference type="GO" id="GO:0009847">
    <property type="term" value="P:spore germination"/>
    <property type="evidence" value="ECO:0007669"/>
    <property type="project" value="InterPro"/>
</dbReference>
<feature type="transmembrane region" description="Helical" evidence="8">
    <location>
        <begin position="273"/>
        <end position="292"/>
    </location>
</feature>
<keyword evidence="6 8" id="KW-1133">Transmembrane helix</keyword>
<keyword evidence="10" id="KW-1185">Reference proteome</keyword>
<feature type="transmembrane region" description="Helical" evidence="8">
    <location>
        <begin position="336"/>
        <end position="358"/>
    </location>
</feature>
<dbReference type="GO" id="GO:0016020">
    <property type="term" value="C:membrane"/>
    <property type="evidence" value="ECO:0007669"/>
    <property type="project" value="UniProtKB-SubCell"/>
</dbReference>
<dbReference type="EMBL" id="RHLQ01000008">
    <property type="protein sequence ID" value="RND00347.1"/>
    <property type="molecule type" value="Genomic_DNA"/>
</dbReference>
<keyword evidence="4" id="KW-0309">Germination</keyword>
<evidence type="ECO:0000256" key="4">
    <source>
        <dbReference type="ARBA" id="ARBA00022544"/>
    </source>
</evidence>
<dbReference type="Proteomes" id="UP000279909">
    <property type="component" value="Unassembled WGS sequence"/>
</dbReference>
<keyword evidence="3" id="KW-0813">Transport</keyword>
<sequence length="369" mass="42971">MKKTLSISESELINAPLLFFIINACQIGVGIHGFQRLIYQDAKQDAWISVIISFIFAHFIVFIMIKTLEMFPSNDLYGIHQEVFGKFIGNFFNLIYIFYSSFAFLVVLKNYIEVINVWIFPNLSATFLGASLLMIVIYAFNGGFRVLVGICFFSFICTLWVPSILFIPMEYSEISQLLPLFDNHLKDIIKGAYAMTFTIIGFEIINIVYPYVKEKNKVQRYVHLGLFATLLLYLSIMLISLTYFSGPQLEKTIWATLNLFSIIKFPFIERVEIITICLWMIIILPNLCLFAWSTHRGVIRMVNISSKKFIWIFSTVMLIFILFIKSRSQINHINNIFSHFGFVVVFVYPLFIYLMALIRNSFLKRKRTN</sequence>
<proteinExistence type="inferred from homology"/>
<feature type="transmembrane region" description="Helical" evidence="8">
    <location>
        <begin position="188"/>
        <end position="209"/>
    </location>
</feature>
<evidence type="ECO:0000256" key="5">
    <source>
        <dbReference type="ARBA" id="ARBA00022692"/>
    </source>
</evidence>
<dbReference type="AlphaFoldDB" id="A0A3M8HD78"/>
<comment type="similarity">
    <text evidence="2">Belongs to the amino acid-polyamine-organocation (APC) superfamily. Spore germination protein (SGP) (TC 2.A.3.9) family.</text>
</comment>